<evidence type="ECO:0000256" key="5">
    <source>
        <dbReference type="ARBA" id="ARBA00022801"/>
    </source>
</evidence>
<feature type="chain" id="PRO_5047256223" evidence="8">
    <location>
        <begin position="29"/>
        <end position="534"/>
    </location>
</feature>
<keyword evidence="10" id="KW-1185">Reference proteome</keyword>
<proteinExistence type="inferred from homology"/>
<dbReference type="InterPro" id="IPR011118">
    <property type="entry name" value="Tannase/feruloyl_esterase"/>
</dbReference>
<evidence type="ECO:0000256" key="6">
    <source>
        <dbReference type="ARBA" id="ARBA00022837"/>
    </source>
</evidence>
<name>A0ABT6N1F0_9SPHN</name>
<evidence type="ECO:0000313" key="9">
    <source>
        <dbReference type="EMBL" id="MDH7639121.1"/>
    </source>
</evidence>
<evidence type="ECO:0000256" key="7">
    <source>
        <dbReference type="ARBA" id="ARBA00023157"/>
    </source>
</evidence>
<evidence type="ECO:0000256" key="8">
    <source>
        <dbReference type="SAM" id="SignalP"/>
    </source>
</evidence>
<evidence type="ECO:0000256" key="3">
    <source>
        <dbReference type="ARBA" id="ARBA00022723"/>
    </source>
</evidence>
<dbReference type="SUPFAM" id="SSF53474">
    <property type="entry name" value="alpha/beta-Hydrolases"/>
    <property type="match status" value="1"/>
</dbReference>
<dbReference type="Pfam" id="PF07519">
    <property type="entry name" value="Tannase"/>
    <property type="match status" value="1"/>
</dbReference>
<evidence type="ECO:0000256" key="4">
    <source>
        <dbReference type="ARBA" id="ARBA00022729"/>
    </source>
</evidence>
<gene>
    <name evidence="9" type="ORF">QGN17_10300</name>
</gene>
<comment type="similarity">
    <text evidence="1">Belongs to the tannase family.</text>
</comment>
<dbReference type="PANTHER" id="PTHR33938:SF15">
    <property type="entry name" value="FERULOYL ESTERASE B-RELATED"/>
    <property type="match status" value="1"/>
</dbReference>
<reference evidence="9" key="1">
    <citation type="submission" date="2023-04" db="EMBL/GenBank/DDBJ databases">
        <title>Sphingomonas sp. MAHUQ-71 isolated from rice field.</title>
        <authorList>
            <person name="Huq M.A."/>
        </authorList>
    </citation>
    <scope>NUCLEOTIDE SEQUENCE</scope>
    <source>
        <strain evidence="9">MAHUQ-71</strain>
    </source>
</reference>
<sequence>MAIVRRMWTFRAIAASALALGGATMAQATARNFDESCHALSGKTIAGATIGATSSEQGRFAGGDQSFTDLPAFCRVQARIARPDGGHIELEVWLPEDWNGRYLQAGNSGFAGSIAYRGLASGVRDGFAVANSDGGHQSVGSDMRWAIDRPGRVADFGHLALHDTAIAAKAIVTRYYGRAAAHAYFAGCSDGGREALMSLQRYPDQFDGWLVGAPENDFTGELTAELALAQASRGRFSSITQTQLDAVSKLALANCDALDGAKDGVIEDPRRCGSNLAALACDNPTGAACLDPGQIAAIDRARKDWRDPSGTPDIPGLAWSVGTEAAPGQWSGWMSHIAGAGIGGHEDYAQQFFGTFLHRDAALDLATLDPGDAWRDARQKTSADVDAIDPDLSRQRALHRKVIQYHGWADVGIPAQFTLAYYGAVQKAMGGSVEDFYRLFMVPGMGHCGGGTGANAFGGFGDLATPFEPDRNLLAALVRWVEQGKAPDRVTATHYRDNDPAKGADRTHPLCVFPRQARYDGKGKIDQASSYHCS</sequence>
<dbReference type="Gene3D" id="3.40.50.1820">
    <property type="entry name" value="alpha/beta hydrolase"/>
    <property type="match status" value="1"/>
</dbReference>
<keyword evidence="2" id="KW-0719">Serine esterase</keyword>
<keyword evidence="5 9" id="KW-0378">Hydrolase</keyword>
<evidence type="ECO:0000256" key="2">
    <source>
        <dbReference type="ARBA" id="ARBA00022487"/>
    </source>
</evidence>
<protein>
    <submittedName>
        <fullName evidence="9">Tannase/feruloyl esterase family alpha/beta hydrolase</fullName>
    </submittedName>
</protein>
<keyword evidence="4 8" id="KW-0732">Signal</keyword>
<feature type="signal peptide" evidence="8">
    <location>
        <begin position="1"/>
        <end position="28"/>
    </location>
</feature>
<dbReference type="GO" id="GO:0016787">
    <property type="term" value="F:hydrolase activity"/>
    <property type="evidence" value="ECO:0007669"/>
    <property type="project" value="UniProtKB-KW"/>
</dbReference>
<dbReference type="Proteomes" id="UP001160625">
    <property type="component" value="Unassembled WGS sequence"/>
</dbReference>
<keyword evidence="6" id="KW-0106">Calcium</keyword>
<dbReference type="InterPro" id="IPR029058">
    <property type="entry name" value="AB_hydrolase_fold"/>
</dbReference>
<evidence type="ECO:0000313" key="10">
    <source>
        <dbReference type="Proteomes" id="UP001160625"/>
    </source>
</evidence>
<keyword evidence="7" id="KW-1015">Disulfide bond</keyword>
<comment type="caution">
    <text evidence="9">The sequence shown here is derived from an EMBL/GenBank/DDBJ whole genome shotgun (WGS) entry which is preliminary data.</text>
</comment>
<dbReference type="RefSeq" id="WP_281044386.1">
    <property type="nucleotide sequence ID" value="NZ_JARYGZ010000001.1"/>
</dbReference>
<evidence type="ECO:0000256" key="1">
    <source>
        <dbReference type="ARBA" id="ARBA00006249"/>
    </source>
</evidence>
<keyword evidence="3" id="KW-0479">Metal-binding</keyword>
<organism evidence="9 10">
    <name type="scientific">Sphingomonas oryzagri</name>
    <dbReference type="NCBI Taxonomy" id="3042314"/>
    <lineage>
        <taxon>Bacteria</taxon>
        <taxon>Pseudomonadati</taxon>
        <taxon>Pseudomonadota</taxon>
        <taxon>Alphaproteobacteria</taxon>
        <taxon>Sphingomonadales</taxon>
        <taxon>Sphingomonadaceae</taxon>
        <taxon>Sphingomonas</taxon>
    </lineage>
</organism>
<dbReference type="PANTHER" id="PTHR33938">
    <property type="entry name" value="FERULOYL ESTERASE B-RELATED"/>
    <property type="match status" value="1"/>
</dbReference>
<accession>A0ABT6N1F0</accession>
<dbReference type="EMBL" id="JARYGZ010000001">
    <property type="protein sequence ID" value="MDH7639121.1"/>
    <property type="molecule type" value="Genomic_DNA"/>
</dbReference>